<evidence type="ECO:0000256" key="3">
    <source>
        <dbReference type="ARBA" id="ARBA00022679"/>
    </source>
</evidence>
<dbReference type="SUPFAM" id="SSF52540">
    <property type="entry name" value="P-loop containing nucleoside triphosphate hydrolases"/>
    <property type="match status" value="1"/>
</dbReference>
<name>A0A9D4YZ17_CHLVU</name>
<comment type="caution">
    <text evidence="7">The sequence shown here is derived from an EMBL/GenBank/DDBJ whole genome shotgun (WGS) entry which is preliminary data.</text>
</comment>
<feature type="region of interest" description="Disordered" evidence="6">
    <location>
        <begin position="520"/>
        <end position="579"/>
    </location>
</feature>
<dbReference type="Proteomes" id="UP001055712">
    <property type="component" value="Unassembled WGS sequence"/>
</dbReference>
<dbReference type="InterPro" id="IPR000850">
    <property type="entry name" value="Adenylat/UMP-CMP_kin"/>
</dbReference>
<dbReference type="Pfam" id="PF00406">
    <property type="entry name" value="ADK"/>
    <property type="match status" value="1"/>
</dbReference>
<feature type="region of interest" description="Disordered" evidence="6">
    <location>
        <begin position="633"/>
        <end position="690"/>
    </location>
</feature>
<evidence type="ECO:0000313" key="8">
    <source>
        <dbReference type="Proteomes" id="UP001055712"/>
    </source>
</evidence>
<organism evidence="7 8">
    <name type="scientific">Chlorella vulgaris</name>
    <name type="common">Green alga</name>
    <dbReference type="NCBI Taxonomy" id="3077"/>
    <lineage>
        <taxon>Eukaryota</taxon>
        <taxon>Viridiplantae</taxon>
        <taxon>Chlorophyta</taxon>
        <taxon>core chlorophytes</taxon>
        <taxon>Trebouxiophyceae</taxon>
        <taxon>Chlorellales</taxon>
        <taxon>Chlorellaceae</taxon>
        <taxon>Chlorella clade</taxon>
        <taxon>Chlorella</taxon>
    </lineage>
</organism>
<accession>A0A9D4YZ17</accession>
<dbReference type="PANTHER" id="PTHR23359">
    <property type="entry name" value="NUCLEOTIDE KINASE"/>
    <property type="match status" value="1"/>
</dbReference>
<evidence type="ECO:0000256" key="5">
    <source>
        <dbReference type="ARBA" id="ARBA00022777"/>
    </source>
</evidence>
<protein>
    <recommendedName>
        <fullName evidence="2">adenylate kinase</fullName>
        <ecNumber evidence="2">2.7.4.3</ecNumber>
    </recommendedName>
</protein>
<evidence type="ECO:0000256" key="1">
    <source>
        <dbReference type="ARBA" id="ARBA00007220"/>
    </source>
</evidence>
<keyword evidence="8" id="KW-1185">Reference proteome</keyword>
<comment type="similarity">
    <text evidence="1">Belongs to the adenylate kinase family.</text>
</comment>
<evidence type="ECO:0000256" key="4">
    <source>
        <dbReference type="ARBA" id="ARBA00022741"/>
    </source>
</evidence>
<dbReference type="InterPro" id="IPR027417">
    <property type="entry name" value="P-loop_NTPase"/>
</dbReference>
<dbReference type="EMBL" id="SIDB01000004">
    <property type="protein sequence ID" value="KAI3433651.1"/>
    <property type="molecule type" value="Genomic_DNA"/>
</dbReference>
<dbReference type="GO" id="GO:0004017">
    <property type="term" value="F:AMP kinase activity"/>
    <property type="evidence" value="ECO:0007669"/>
    <property type="project" value="UniProtKB-EC"/>
</dbReference>
<dbReference type="EC" id="2.7.4.3" evidence="2"/>
<reference evidence="7" key="1">
    <citation type="journal article" date="2019" name="Plant J.">
        <title>Chlorella vulgaris genome assembly and annotation reveals the molecular basis for metabolic acclimation to high light conditions.</title>
        <authorList>
            <person name="Cecchin M."/>
            <person name="Marcolungo L."/>
            <person name="Rossato M."/>
            <person name="Girolomoni L."/>
            <person name="Cosentino E."/>
            <person name="Cuine S."/>
            <person name="Li-Beisson Y."/>
            <person name="Delledonne M."/>
            <person name="Ballottari M."/>
        </authorList>
    </citation>
    <scope>NUCLEOTIDE SEQUENCE</scope>
    <source>
        <strain evidence="7">211/11P</strain>
    </source>
</reference>
<dbReference type="Gene3D" id="3.40.50.300">
    <property type="entry name" value="P-loop containing nucleotide triphosphate hydrolases"/>
    <property type="match status" value="1"/>
</dbReference>
<sequence>MRNLLPETRTLLARLRQLAADARLCSSSSICSTTAGNVAERPAAAASPPALRRALLQRREGRTPLGRRWTQTAPAAVPPAVGAELDPKVFEPVLPGPLRPVPSKERLSLKAQVIFETSWKKIEAKYKERLVCPREVVWLNGAPGSGKGTNMPFIMKSRGLSRAVGMSQLLDTSPDIKGIIDRGELVPDHMVLDAMMEVILNPETNDGAGLVIDGFPRTALQVDFVKLLHDRLMALSMQHADAPEEWRFPRPSFKVVILYVDEEESVRRQMRRATLAAMHNKRVMDAGTGDVWDVRTTDVNEALCRRRYQVFKAHYHTILRLKSFFPFSLIDAMGTLEEARQQIMRELRYQSSLDLDEATYAAIRHLPLARDLVRVARQRLVFRLDAYCKRDNKLFGDVIRMIDAEVIPVLKQSSLAGAAEFRTQTQLLADHPNAVDIMIDVLSDRGFSVGHTLEERLVPQRVDLATGDIKLRTDHVHVFRITFDKENVRDLSTPTTVTTRQGEDVAIGATFIPKHMVREEGNRLAESRQWSPVKTRMGEQPLSTVGASPEAATAAGVQAAALSGRSPAPAGLSPVATPAQQAAQQQQLQQQHAQQQLVQQQQELVQQQQALVQQQQEQQGRQQLQEQELQEEEEQKLAQQGQQQQLAAAAHAQRQAELDGYDQASASAGHAQRGEAQAAPGSEQDSAFLHSFRAPKAAAVLSFETGECEGESAAKRLREYELLDQYNSLDAMNDRED</sequence>
<evidence type="ECO:0000256" key="6">
    <source>
        <dbReference type="SAM" id="MobiDB-lite"/>
    </source>
</evidence>
<feature type="compositionally biased region" description="Low complexity" evidence="6">
    <location>
        <begin position="551"/>
        <end position="561"/>
    </location>
</feature>
<evidence type="ECO:0000256" key="2">
    <source>
        <dbReference type="ARBA" id="ARBA00012955"/>
    </source>
</evidence>
<dbReference type="InterPro" id="IPR033690">
    <property type="entry name" value="Adenylat_kinase_CS"/>
</dbReference>
<evidence type="ECO:0000313" key="7">
    <source>
        <dbReference type="EMBL" id="KAI3433651.1"/>
    </source>
</evidence>
<reference evidence="7" key="2">
    <citation type="submission" date="2020-11" db="EMBL/GenBank/DDBJ databases">
        <authorList>
            <person name="Cecchin M."/>
            <person name="Marcolungo L."/>
            <person name="Rossato M."/>
            <person name="Girolomoni L."/>
            <person name="Cosentino E."/>
            <person name="Cuine S."/>
            <person name="Li-Beisson Y."/>
            <person name="Delledonne M."/>
            <person name="Ballottari M."/>
        </authorList>
    </citation>
    <scope>NUCLEOTIDE SEQUENCE</scope>
    <source>
        <strain evidence="7">211/11P</strain>
        <tissue evidence="7">Whole cell</tissue>
    </source>
</reference>
<proteinExistence type="inferred from homology"/>
<dbReference type="GO" id="GO:0005524">
    <property type="term" value="F:ATP binding"/>
    <property type="evidence" value="ECO:0007669"/>
    <property type="project" value="InterPro"/>
</dbReference>
<keyword evidence="3" id="KW-0808">Transferase</keyword>
<feature type="compositionally biased region" description="Low complexity" evidence="6">
    <location>
        <begin position="637"/>
        <end position="655"/>
    </location>
</feature>
<keyword evidence="4" id="KW-0547">Nucleotide-binding</keyword>
<dbReference type="PRINTS" id="PR00094">
    <property type="entry name" value="ADENYLTKNASE"/>
</dbReference>
<gene>
    <name evidence="7" type="ORF">D9Q98_003460</name>
</gene>
<keyword evidence="5" id="KW-0418">Kinase</keyword>
<dbReference type="AlphaFoldDB" id="A0A9D4YZ17"/>
<dbReference type="PROSITE" id="PS00113">
    <property type="entry name" value="ADENYLATE_KINASE"/>
    <property type="match status" value="1"/>
</dbReference>
<dbReference type="OrthoDB" id="248923at2759"/>